<protein>
    <recommendedName>
        <fullName evidence="6">Protein kinase domain-containing protein</fullName>
    </recommendedName>
</protein>
<dbReference type="Gene3D" id="1.10.510.10">
    <property type="entry name" value="Transferase(Phosphotransferase) domain 1"/>
    <property type="match status" value="1"/>
</dbReference>
<dbReference type="GO" id="GO:0005634">
    <property type="term" value="C:nucleus"/>
    <property type="evidence" value="ECO:0007669"/>
    <property type="project" value="TreeGrafter"/>
</dbReference>
<keyword evidence="2" id="KW-0808">Transferase</keyword>
<evidence type="ECO:0000256" key="3">
    <source>
        <dbReference type="ARBA" id="ARBA00022741"/>
    </source>
</evidence>
<dbReference type="AlphaFoldDB" id="A0A6B2LN36"/>
<dbReference type="FunFam" id="1.10.510.10:FF:000624">
    <property type="entry name" value="Mitogen-activated protein kinase"/>
    <property type="match status" value="1"/>
</dbReference>
<dbReference type="PROSITE" id="PS50011">
    <property type="entry name" value="PROTEIN_KINASE_DOM"/>
    <property type="match status" value="1"/>
</dbReference>
<dbReference type="SMART" id="SM00220">
    <property type="entry name" value="S_TKc"/>
    <property type="match status" value="1"/>
</dbReference>
<dbReference type="EMBL" id="GIBP01009159">
    <property type="protein sequence ID" value="NDV38128.1"/>
    <property type="molecule type" value="Transcribed_RNA"/>
</dbReference>
<dbReference type="InterPro" id="IPR050108">
    <property type="entry name" value="CDK"/>
</dbReference>
<evidence type="ECO:0000256" key="4">
    <source>
        <dbReference type="ARBA" id="ARBA00022777"/>
    </source>
</evidence>
<dbReference type="GO" id="GO:0005524">
    <property type="term" value="F:ATP binding"/>
    <property type="evidence" value="ECO:0007669"/>
    <property type="project" value="UniProtKB-KW"/>
</dbReference>
<keyword evidence="1" id="KW-0723">Serine/threonine-protein kinase</keyword>
<evidence type="ECO:0000256" key="2">
    <source>
        <dbReference type="ARBA" id="ARBA00022679"/>
    </source>
</evidence>
<dbReference type="Pfam" id="PF00069">
    <property type="entry name" value="Pkinase"/>
    <property type="match status" value="1"/>
</dbReference>
<dbReference type="InterPro" id="IPR000719">
    <property type="entry name" value="Prot_kinase_dom"/>
</dbReference>
<dbReference type="PANTHER" id="PTHR24056:SF107">
    <property type="entry name" value="CYCLIN-DEPENDENT KINASE 11A-RELATED"/>
    <property type="match status" value="1"/>
</dbReference>
<evidence type="ECO:0000259" key="6">
    <source>
        <dbReference type="PROSITE" id="PS50011"/>
    </source>
</evidence>
<name>A0A6B2LN36_9EUKA</name>
<dbReference type="PANTHER" id="PTHR24056">
    <property type="entry name" value="CELL DIVISION PROTEIN KINASE"/>
    <property type="match status" value="1"/>
</dbReference>
<reference evidence="7" key="1">
    <citation type="journal article" date="2020" name="J. Eukaryot. Microbiol.">
        <title>De novo Sequencing, Assembly and Annotation of the Transcriptome for the Free-Living Testate Amoeba Arcella intermedia.</title>
        <authorList>
            <person name="Ribeiro G.M."/>
            <person name="Porfirio-Sousa A.L."/>
            <person name="Maurer-Alcala X.X."/>
            <person name="Katz L.A."/>
            <person name="Lahr D.J.G."/>
        </authorList>
    </citation>
    <scope>NUCLEOTIDE SEQUENCE</scope>
</reference>
<dbReference type="GO" id="GO:0004674">
    <property type="term" value="F:protein serine/threonine kinase activity"/>
    <property type="evidence" value="ECO:0007669"/>
    <property type="project" value="UniProtKB-KW"/>
</dbReference>
<dbReference type="InterPro" id="IPR011009">
    <property type="entry name" value="Kinase-like_dom_sf"/>
</dbReference>
<accession>A0A6B2LN36</accession>
<organism evidence="7">
    <name type="scientific">Arcella intermedia</name>
    <dbReference type="NCBI Taxonomy" id="1963864"/>
    <lineage>
        <taxon>Eukaryota</taxon>
        <taxon>Amoebozoa</taxon>
        <taxon>Tubulinea</taxon>
        <taxon>Elardia</taxon>
        <taxon>Arcellinida</taxon>
        <taxon>Sphaerothecina</taxon>
        <taxon>Arcellidae</taxon>
        <taxon>Arcella</taxon>
    </lineage>
</organism>
<evidence type="ECO:0000256" key="1">
    <source>
        <dbReference type="ARBA" id="ARBA00022527"/>
    </source>
</evidence>
<feature type="domain" description="Protein kinase" evidence="6">
    <location>
        <begin position="1"/>
        <end position="151"/>
    </location>
</feature>
<keyword evidence="5" id="KW-0067">ATP-binding</keyword>
<proteinExistence type="predicted"/>
<sequence length="167" mass="19019">MKLVDFGLTRGNDELDDEESLNYTPTVATLWYRAPELLLGDTKYTNAVDLWSIGCLHAELLRSKELFPGRSDLHQLCTIFEILGTPTEQTWPGYSQLPVCSSMEFTVHPPQDLRLLFPSASDTEFHLLTRFLLFDPKQRITASEALQHPFFTELPLADKYTPSLSIL</sequence>
<keyword evidence="4" id="KW-0418">Kinase</keyword>
<evidence type="ECO:0000313" key="7">
    <source>
        <dbReference type="EMBL" id="NDV38128.1"/>
    </source>
</evidence>
<dbReference type="SUPFAM" id="SSF56112">
    <property type="entry name" value="Protein kinase-like (PK-like)"/>
    <property type="match status" value="1"/>
</dbReference>
<evidence type="ECO:0000256" key="5">
    <source>
        <dbReference type="ARBA" id="ARBA00022840"/>
    </source>
</evidence>
<keyword evidence="3" id="KW-0547">Nucleotide-binding</keyword>
<dbReference type="GO" id="GO:0007346">
    <property type="term" value="P:regulation of mitotic cell cycle"/>
    <property type="evidence" value="ECO:0007669"/>
    <property type="project" value="TreeGrafter"/>
</dbReference>